<keyword evidence="11" id="KW-1185">Reference proteome</keyword>
<dbReference type="FunFam" id="3.10.20.370:FF:000001">
    <property type="entry name" value="Retrovirus-related Pol polyprotein from transposon 17.6-like protein"/>
    <property type="match status" value="1"/>
</dbReference>
<feature type="domain" description="Integrase catalytic" evidence="9">
    <location>
        <begin position="436"/>
        <end position="532"/>
    </location>
</feature>
<dbReference type="InterPro" id="IPR036397">
    <property type="entry name" value="RNaseH_sf"/>
</dbReference>
<dbReference type="PROSITE" id="PS50878">
    <property type="entry name" value="RT_POL"/>
    <property type="match status" value="1"/>
</dbReference>
<evidence type="ECO:0000259" key="8">
    <source>
        <dbReference type="PROSITE" id="PS50878"/>
    </source>
</evidence>
<evidence type="ECO:0000256" key="2">
    <source>
        <dbReference type="ARBA" id="ARBA00022679"/>
    </source>
</evidence>
<dbReference type="FunFam" id="1.10.340.70:FF:000001">
    <property type="entry name" value="Retrovirus-related Pol polyprotein from transposon gypsy-like Protein"/>
    <property type="match status" value="1"/>
</dbReference>
<proteinExistence type="predicted"/>
<keyword evidence="3" id="KW-0548">Nucleotidyltransferase</keyword>
<gene>
    <name evidence="10" type="ORF">LNINA_LOCUS11273</name>
</gene>
<dbReference type="GO" id="GO:0003964">
    <property type="term" value="F:RNA-directed DNA polymerase activity"/>
    <property type="evidence" value="ECO:0007669"/>
    <property type="project" value="UniProtKB-KW"/>
</dbReference>
<dbReference type="GO" id="GO:0003676">
    <property type="term" value="F:nucleic acid binding"/>
    <property type="evidence" value="ECO:0007669"/>
    <property type="project" value="InterPro"/>
</dbReference>
<dbReference type="SUPFAM" id="SSF53098">
    <property type="entry name" value="Ribonuclease H-like"/>
    <property type="match status" value="1"/>
</dbReference>
<dbReference type="Pfam" id="PF17917">
    <property type="entry name" value="RT_RNaseH"/>
    <property type="match status" value="1"/>
</dbReference>
<evidence type="ECO:0000256" key="5">
    <source>
        <dbReference type="ARBA" id="ARBA00022759"/>
    </source>
</evidence>
<keyword evidence="5" id="KW-0255">Endonuclease</keyword>
<protein>
    <recommendedName>
        <fullName evidence="1">RNA-directed DNA polymerase</fullName>
        <ecNumber evidence="1">2.7.7.49</ecNumber>
    </recommendedName>
</protein>
<evidence type="ECO:0000313" key="11">
    <source>
        <dbReference type="Proteomes" id="UP001497472"/>
    </source>
</evidence>
<dbReference type="InterPro" id="IPR012337">
    <property type="entry name" value="RNaseH-like_sf"/>
</dbReference>
<dbReference type="Pfam" id="PF17921">
    <property type="entry name" value="Integrase_H2C2"/>
    <property type="match status" value="1"/>
</dbReference>
<dbReference type="AlphaFoldDB" id="A0AAV1JVM0"/>
<dbReference type="SUPFAM" id="SSF56672">
    <property type="entry name" value="DNA/RNA polymerases"/>
    <property type="match status" value="1"/>
</dbReference>
<dbReference type="Gene3D" id="1.10.340.70">
    <property type="match status" value="1"/>
</dbReference>
<dbReference type="InterPro" id="IPR050951">
    <property type="entry name" value="Retrovirus_Pol_polyprotein"/>
</dbReference>
<dbReference type="PANTHER" id="PTHR37984">
    <property type="entry name" value="PROTEIN CBG26694"/>
    <property type="match status" value="1"/>
</dbReference>
<evidence type="ECO:0000256" key="7">
    <source>
        <dbReference type="ARBA" id="ARBA00022918"/>
    </source>
</evidence>
<keyword evidence="4" id="KW-0540">Nuclease</keyword>
<dbReference type="InterPro" id="IPR041588">
    <property type="entry name" value="Integrase_H2C2"/>
</dbReference>
<dbReference type="InterPro" id="IPR043128">
    <property type="entry name" value="Rev_trsase/Diguanyl_cyclase"/>
</dbReference>
<organism evidence="10 11">
    <name type="scientific">Leptosia nina</name>
    <dbReference type="NCBI Taxonomy" id="320188"/>
    <lineage>
        <taxon>Eukaryota</taxon>
        <taxon>Metazoa</taxon>
        <taxon>Ecdysozoa</taxon>
        <taxon>Arthropoda</taxon>
        <taxon>Hexapoda</taxon>
        <taxon>Insecta</taxon>
        <taxon>Pterygota</taxon>
        <taxon>Neoptera</taxon>
        <taxon>Endopterygota</taxon>
        <taxon>Lepidoptera</taxon>
        <taxon>Glossata</taxon>
        <taxon>Ditrysia</taxon>
        <taxon>Papilionoidea</taxon>
        <taxon>Pieridae</taxon>
        <taxon>Pierinae</taxon>
        <taxon>Leptosia</taxon>
    </lineage>
</organism>
<feature type="domain" description="Reverse transcriptase" evidence="8">
    <location>
        <begin position="1"/>
        <end position="51"/>
    </location>
</feature>
<dbReference type="InterPro" id="IPR000477">
    <property type="entry name" value="RT_dom"/>
</dbReference>
<keyword evidence="6" id="KW-0378">Hydrolase</keyword>
<accession>A0AAV1JVM0</accession>
<reference evidence="10 11" key="1">
    <citation type="submission" date="2023-11" db="EMBL/GenBank/DDBJ databases">
        <authorList>
            <person name="Okamura Y."/>
        </authorList>
    </citation>
    <scope>NUCLEOTIDE SEQUENCE [LARGE SCALE GENOMIC DNA]</scope>
</reference>
<evidence type="ECO:0000259" key="9">
    <source>
        <dbReference type="PROSITE" id="PS50994"/>
    </source>
</evidence>
<dbReference type="FunFam" id="3.30.70.270:FF:000020">
    <property type="entry name" value="Transposon Tf2-6 polyprotein-like Protein"/>
    <property type="match status" value="1"/>
</dbReference>
<dbReference type="PANTHER" id="PTHR37984:SF5">
    <property type="entry name" value="PROTEIN NYNRIN-LIKE"/>
    <property type="match status" value="1"/>
</dbReference>
<feature type="non-terminal residue" evidence="10">
    <location>
        <position position="612"/>
    </location>
</feature>
<evidence type="ECO:0000256" key="4">
    <source>
        <dbReference type="ARBA" id="ARBA00022722"/>
    </source>
</evidence>
<dbReference type="PROSITE" id="PS50994">
    <property type="entry name" value="INTEGRASE"/>
    <property type="match status" value="1"/>
</dbReference>
<dbReference type="GO" id="GO:0016787">
    <property type="term" value="F:hydrolase activity"/>
    <property type="evidence" value="ECO:0007669"/>
    <property type="project" value="UniProtKB-KW"/>
</dbReference>
<evidence type="ECO:0000256" key="3">
    <source>
        <dbReference type="ARBA" id="ARBA00022695"/>
    </source>
</evidence>
<evidence type="ECO:0000256" key="1">
    <source>
        <dbReference type="ARBA" id="ARBA00012493"/>
    </source>
</evidence>
<sequence length="612" mass="69881">MDDVLIVASTVQEALERLIVVLKVHTDQGFSLNIKKCVFLKQKVEYLGFEVCQGEIRPNPRKIEALTALSPPETVTQLRQFIGLASYFRQFVAGFSQTMAPLYALTASSNCKLNWRSEHETVRQQIISKLTREPVLMIYDPDLPTELHTDASAVGYGAVLMQRKGGKLHAVAYFSKRTTVAESKYHSYELETLAVVNAVKHFRHYLHGRKFTVITDCNSLQSTRKKLDLTPRVHRWWAFLQGFDFDVVHVDGKRMAHADFFSRNPLPVKEAHTHQRQVQSKQINITELTSNWLLAEQQRDEEIGKLVSDLKDKKLPDDIAKTYEWRSGVLYRKIQRKGKSRFLPIIPRSLKWSVINGVHEGLMHLGWEKTLEKVYELYWFDKMTKYVKKFVDNCITCKISKSHSGKIQAELHPIPKVAIPWHTLHMDATGKLSGKSDNKEYVFVVIDAFTKFVLLHHTLHIDAASSIKAVKGSSRANGQVERTMSTLKAMLTAAETSKRSWQEALPDVQLALNCSQHRVTGSSPLELLIGKVARPVDILLASDIEPEVDLNAVRDQAVENMNKSAQYDKTQFDRTKAKLNKFSIGDYVLLKNEERNQTKLDPKYKGPFRVIE</sequence>
<dbReference type="Proteomes" id="UP001497472">
    <property type="component" value="Unassembled WGS sequence"/>
</dbReference>
<dbReference type="EC" id="2.7.7.49" evidence="1"/>
<evidence type="ECO:0000313" key="10">
    <source>
        <dbReference type="EMBL" id="CAK1552211.1"/>
    </source>
</evidence>
<comment type="caution">
    <text evidence="10">The sequence shown here is derived from an EMBL/GenBank/DDBJ whole genome shotgun (WGS) entry which is preliminary data.</text>
</comment>
<dbReference type="GO" id="GO:0004519">
    <property type="term" value="F:endonuclease activity"/>
    <property type="evidence" value="ECO:0007669"/>
    <property type="project" value="UniProtKB-KW"/>
</dbReference>
<dbReference type="InterPro" id="IPR041373">
    <property type="entry name" value="RT_RNaseH"/>
</dbReference>
<dbReference type="Gene3D" id="3.30.70.270">
    <property type="match status" value="2"/>
</dbReference>
<dbReference type="Gene3D" id="3.30.420.10">
    <property type="entry name" value="Ribonuclease H-like superfamily/Ribonuclease H"/>
    <property type="match status" value="2"/>
</dbReference>
<dbReference type="InterPro" id="IPR001584">
    <property type="entry name" value="Integrase_cat-core"/>
</dbReference>
<dbReference type="CDD" id="cd09274">
    <property type="entry name" value="RNase_HI_RT_Ty3"/>
    <property type="match status" value="1"/>
</dbReference>
<name>A0AAV1JVM0_9NEOP</name>
<dbReference type="GO" id="GO:0042575">
    <property type="term" value="C:DNA polymerase complex"/>
    <property type="evidence" value="ECO:0007669"/>
    <property type="project" value="UniProtKB-ARBA"/>
</dbReference>
<dbReference type="EMBL" id="CAVLEF010000137">
    <property type="protein sequence ID" value="CAK1552211.1"/>
    <property type="molecule type" value="Genomic_DNA"/>
</dbReference>
<keyword evidence="2" id="KW-0808">Transferase</keyword>
<evidence type="ECO:0000256" key="6">
    <source>
        <dbReference type="ARBA" id="ARBA00022801"/>
    </source>
</evidence>
<dbReference type="GO" id="GO:0015074">
    <property type="term" value="P:DNA integration"/>
    <property type="evidence" value="ECO:0007669"/>
    <property type="project" value="InterPro"/>
</dbReference>
<keyword evidence="7" id="KW-0695">RNA-directed DNA polymerase</keyword>
<dbReference type="InterPro" id="IPR043502">
    <property type="entry name" value="DNA/RNA_pol_sf"/>
</dbReference>